<accession>A0A0F3GW69</accession>
<dbReference type="GO" id="GO:0005829">
    <property type="term" value="C:cytosol"/>
    <property type="evidence" value="ECO:0007669"/>
    <property type="project" value="TreeGrafter"/>
</dbReference>
<dbReference type="SUPFAM" id="SSF55174">
    <property type="entry name" value="Alpha-L RNA-binding motif"/>
    <property type="match status" value="1"/>
</dbReference>
<dbReference type="InterPro" id="IPR014729">
    <property type="entry name" value="Rossmann-like_a/b/a_fold"/>
</dbReference>
<evidence type="ECO:0000256" key="9">
    <source>
        <dbReference type="ARBA" id="ARBA00048248"/>
    </source>
</evidence>
<dbReference type="InterPro" id="IPR002307">
    <property type="entry name" value="Tyr-tRNA-ligase"/>
</dbReference>
<comment type="subcellular location">
    <subcellularLocation>
        <location evidence="10">Cytoplasm</location>
    </subcellularLocation>
</comment>
<evidence type="ECO:0000313" key="13">
    <source>
        <dbReference type="EMBL" id="KJU86224.1"/>
    </source>
</evidence>
<dbReference type="Gene3D" id="3.10.290.10">
    <property type="entry name" value="RNA-binding S4 domain"/>
    <property type="match status" value="1"/>
</dbReference>
<dbReference type="PANTHER" id="PTHR11766">
    <property type="entry name" value="TYROSYL-TRNA SYNTHETASE"/>
    <property type="match status" value="1"/>
</dbReference>
<dbReference type="InterPro" id="IPR024088">
    <property type="entry name" value="Tyr-tRNA-ligase_bac-type"/>
</dbReference>
<keyword evidence="5 10" id="KW-0067">ATP-binding</keyword>
<comment type="catalytic activity">
    <reaction evidence="9 10">
        <text>tRNA(Tyr) + L-tyrosine + ATP = L-tyrosyl-tRNA(Tyr) + AMP + diphosphate + H(+)</text>
        <dbReference type="Rhea" id="RHEA:10220"/>
        <dbReference type="Rhea" id="RHEA-COMP:9706"/>
        <dbReference type="Rhea" id="RHEA-COMP:9707"/>
        <dbReference type="ChEBI" id="CHEBI:15378"/>
        <dbReference type="ChEBI" id="CHEBI:30616"/>
        <dbReference type="ChEBI" id="CHEBI:33019"/>
        <dbReference type="ChEBI" id="CHEBI:58315"/>
        <dbReference type="ChEBI" id="CHEBI:78442"/>
        <dbReference type="ChEBI" id="CHEBI:78536"/>
        <dbReference type="ChEBI" id="CHEBI:456215"/>
        <dbReference type="EC" id="6.1.1.1"/>
    </reaction>
</comment>
<keyword evidence="2 10" id="KW-0963">Cytoplasm</keyword>
<dbReference type="PRINTS" id="PR01040">
    <property type="entry name" value="TRNASYNTHTYR"/>
</dbReference>
<feature type="short sequence motif" description="'HIGH' region" evidence="10">
    <location>
        <begin position="42"/>
        <end position="51"/>
    </location>
</feature>
<evidence type="ECO:0000313" key="14">
    <source>
        <dbReference type="Proteomes" id="UP000033423"/>
    </source>
</evidence>
<dbReference type="InterPro" id="IPR024108">
    <property type="entry name" value="Tyr-tRNA-ligase_bac_2"/>
</dbReference>
<dbReference type="FunFam" id="3.40.50.620:FF:000061">
    <property type="entry name" value="Tyrosine--tRNA ligase"/>
    <property type="match status" value="1"/>
</dbReference>
<dbReference type="GO" id="GO:0004831">
    <property type="term" value="F:tyrosine-tRNA ligase activity"/>
    <property type="evidence" value="ECO:0007669"/>
    <property type="project" value="UniProtKB-UniRule"/>
</dbReference>
<evidence type="ECO:0000256" key="5">
    <source>
        <dbReference type="ARBA" id="ARBA00022840"/>
    </source>
</evidence>
<evidence type="ECO:0000256" key="4">
    <source>
        <dbReference type="ARBA" id="ARBA00022741"/>
    </source>
</evidence>
<dbReference type="CDD" id="cd00165">
    <property type="entry name" value="S4"/>
    <property type="match status" value="1"/>
</dbReference>
<reference evidence="13 14" key="1">
    <citation type="submission" date="2015-02" db="EMBL/GenBank/DDBJ databases">
        <title>Single-cell genomics of uncultivated deep-branching MTB reveals a conserved set of magnetosome genes.</title>
        <authorList>
            <person name="Kolinko S."/>
            <person name="Richter M."/>
            <person name="Glockner F.O."/>
            <person name="Brachmann A."/>
            <person name="Schuler D."/>
        </authorList>
    </citation>
    <scope>NUCLEOTIDE SEQUENCE [LARGE SCALE GENOMIC DNA]</scope>
    <source>
        <strain evidence="13">TM-1</strain>
    </source>
</reference>
<dbReference type="NCBIfam" id="TIGR00234">
    <property type="entry name" value="tyrS"/>
    <property type="match status" value="1"/>
</dbReference>
<comment type="subunit">
    <text evidence="1 10">Homodimer.</text>
</comment>
<dbReference type="CDD" id="cd00805">
    <property type="entry name" value="TyrRS_core"/>
    <property type="match status" value="1"/>
</dbReference>
<evidence type="ECO:0000256" key="3">
    <source>
        <dbReference type="ARBA" id="ARBA00022598"/>
    </source>
</evidence>
<dbReference type="GO" id="GO:0005524">
    <property type="term" value="F:ATP binding"/>
    <property type="evidence" value="ECO:0007669"/>
    <property type="project" value="UniProtKB-UniRule"/>
</dbReference>
<evidence type="ECO:0000256" key="11">
    <source>
        <dbReference type="PROSITE-ProRule" id="PRU00182"/>
    </source>
</evidence>
<dbReference type="InterPro" id="IPR036986">
    <property type="entry name" value="S4_RNA-bd_sf"/>
</dbReference>
<dbReference type="GO" id="GO:0003723">
    <property type="term" value="F:RNA binding"/>
    <property type="evidence" value="ECO:0007669"/>
    <property type="project" value="UniProtKB-KW"/>
</dbReference>
<keyword evidence="14" id="KW-1185">Reference proteome</keyword>
<comment type="caution">
    <text evidence="13">The sequence shown here is derived from an EMBL/GenBank/DDBJ whole genome shotgun (WGS) entry which is preliminary data.</text>
</comment>
<feature type="binding site" evidence="10">
    <location>
        <position position="229"/>
    </location>
    <ligand>
        <name>ATP</name>
        <dbReference type="ChEBI" id="CHEBI:30616"/>
    </ligand>
</feature>
<dbReference type="Pfam" id="PF01479">
    <property type="entry name" value="S4"/>
    <property type="match status" value="1"/>
</dbReference>
<dbReference type="GO" id="GO:0006437">
    <property type="term" value="P:tyrosyl-tRNA aminoacylation"/>
    <property type="evidence" value="ECO:0007669"/>
    <property type="project" value="UniProtKB-UniRule"/>
</dbReference>
<dbReference type="Gene3D" id="3.40.50.620">
    <property type="entry name" value="HUPs"/>
    <property type="match status" value="1"/>
</dbReference>
<dbReference type="AlphaFoldDB" id="A0A0F3GW69"/>
<dbReference type="Pfam" id="PF00579">
    <property type="entry name" value="tRNA-synt_1b"/>
    <property type="match status" value="1"/>
</dbReference>
<evidence type="ECO:0000256" key="7">
    <source>
        <dbReference type="ARBA" id="ARBA00022917"/>
    </source>
</evidence>
<keyword evidence="6 11" id="KW-0694">RNA-binding</keyword>
<keyword evidence="3 10" id="KW-0436">Ligase</keyword>
<dbReference type="PANTHER" id="PTHR11766:SF1">
    <property type="entry name" value="TYROSINE--TRNA LIGASE"/>
    <property type="match status" value="1"/>
</dbReference>
<dbReference type="InterPro" id="IPR002305">
    <property type="entry name" value="aa-tRNA-synth_Ic"/>
</dbReference>
<evidence type="ECO:0000256" key="2">
    <source>
        <dbReference type="ARBA" id="ARBA00022490"/>
    </source>
</evidence>
<comment type="function">
    <text evidence="10">Catalyzes the attachment of tyrosine to tRNA(Tyr) in a two-step reaction: tyrosine is first activated by ATP to form Tyr-AMP and then transferred to the acceptor end of tRNA(Tyr).</text>
</comment>
<name>A0A0F3GW69_9BACT</name>
<feature type="domain" description="RNA-binding S4" evidence="12">
    <location>
        <begin position="338"/>
        <end position="376"/>
    </location>
</feature>
<evidence type="ECO:0000256" key="8">
    <source>
        <dbReference type="ARBA" id="ARBA00023146"/>
    </source>
</evidence>
<evidence type="ECO:0000256" key="1">
    <source>
        <dbReference type="ARBA" id="ARBA00011738"/>
    </source>
</evidence>
<evidence type="ECO:0000259" key="12">
    <source>
        <dbReference type="Pfam" id="PF01479"/>
    </source>
</evidence>
<keyword evidence="7 10" id="KW-0648">Protein biosynthesis</keyword>
<sequence>MLAPQEQLEVIKRGASDIIHEAELLEKLRLGRPLRIKAGFDPTAPDIHLGHTVLIEKMRQLQELGHEVTFLIGDFTGMIGDPSGKNELRKPLTSEEVSQNAATYRQQIFKILSADKTHVRFNSEWFSAMSGMEIIRLGAMQTVARVLERDDFKKRFENHNDITLLEFYYPLFQAYDSVHLKADVELGGSDQRFNLLMGRTIQRRFNQHEQVVIMMPLLEGLDGVNKMSKSLGNYIGINEPPKEIYGKLMSTTDELMLRYYELLSHISVGQLNELKRGIADGSVHPKKAKEDLAVEITARFHGMTDALRVQQEFDLVFKSGQLPQEIEERCITWTADQMWVPQIMKDAGLATSTGEAMRLIKQGGVVIDDTKVTDTKATMTQGQYLFKVGKRRFLKISPK</sequence>
<keyword evidence="4 10" id="KW-0547">Nucleotide-binding</keyword>
<protein>
    <recommendedName>
        <fullName evidence="10">Tyrosine--tRNA ligase</fullName>
        <ecNumber evidence="10">6.1.1.1</ecNumber>
    </recommendedName>
    <alternativeName>
        <fullName evidence="10">Tyrosyl-tRNA synthetase</fullName>
        <shortName evidence="10">TyrRS</shortName>
    </alternativeName>
</protein>
<dbReference type="Gene3D" id="1.10.240.10">
    <property type="entry name" value="Tyrosyl-Transfer RNA Synthetase"/>
    <property type="match status" value="1"/>
</dbReference>
<comment type="similarity">
    <text evidence="10">Belongs to the class-I aminoacyl-tRNA synthetase family. TyrS type 2 subfamily.</text>
</comment>
<dbReference type="PROSITE" id="PS00178">
    <property type="entry name" value="AA_TRNA_LIGASE_I"/>
    <property type="match status" value="1"/>
</dbReference>
<dbReference type="PATRIC" id="fig|29290.4.peg.2095"/>
<feature type="short sequence motif" description="'KMSKS' region" evidence="10">
    <location>
        <begin position="226"/>
        <end position="230"/>
    </location>
</feature>
<dbReference type="HAMAP" id="MF_02007">
    <property type="entry name" value="Tyr_tRNA_synth_type2"/>
    <property type="match status" value="1"/>
</dbReference>
<organism evidence="13 14">
    <name type="scientific">Candidatus Magnetobacterium bavaricum</name>
    <dbReference type="NCBI Taxonomy" id="29290"/>
    <lineage>
        <taxon>Bacteria</taxon>
        <taxon>Pseudomonadati</taxon>
        <taxon>Nitrospirota</taxon>
        <taxon>Thermodesulfovibrionia</taxon>
        <taxon>Thermodesulfovibrionales</taxon>
        <taxon>Candidatus Magnetobacteriaceae</taxon>
        <taxon>Candidatus Magnetobacterium</taxon>
    </lineage>
</organism>
<evidence type="ECO:0000256" key="10">
    <source>
        <dbReference type="HAMAP-Rule" id="MF_02007"/>
    </source>
</evidence>
<dbReference type="InterPro" id="IPR001412">
    <property type="entry name" value="aa-tRNA-synth_I_CS"/>
</dbReference>
<proteinExistence type="inferred from homology"/>
<keyword evidence="8 10" id="KW-0030">Aminoacyl-tRNA synthetase</keyword>
<dbReference type="SUPFAM" id="SSF52374">
    <property type="entry name" value="Nucleotidylyl transferase"/>
    <property type="match status" value="1"/>
</dbReference>
<dbReference type="Proteomes" id="UP000033423">
    <property type="component" value="Unassembled WGS sequence"/>
</dbReference>
<dbReference type="EMBL" id="LACI01000682">
    <property type="protein sequence ID" value="KJU86224.1"/>
    <property type="molecule type" value="Genomic_DNA"/>
</dbReference>
<dbReference type="PROSITE" id="PS50889">
    <property type="entry name" value="S4"/>
    <property type="match status" value="1"/>
</dbReference>
<dbReference type="EC" id="6.1.1.1" evidence="10"/>
<evidence type="ECO:0000256" key="6">
    <source>
        <dbReference type="ARBA" id="ARBA00022884"/>
    </source>
</evidence>
<dbReference type="InterPro" id="IPR002942">
    <property type="entry name" value="S4_RNA-bd"/>
</dbReference>
<gene>
    <name evidence="10" type="primary">tyrS</name>
    <name evidence="13" type="ORF">MBAV_001581</name>
</gene>